<dbReference type="GO" id="GO:0030677">
    <property type="term" value="C:ribonuclease P complex"/>
    <property type="evidence" value="ECO:0007669"/>
    <property type="project" value="TreeGrafter"/>
</dbReference>
<proteinExistence type="inferred from homology"/>
<dbReference type="RefSeq" id="WP_153250670.1">
    <property type="nucleotide sequence ID" value="NZ_CP044205.1"/>
</dbReference>
<dbReference type="Gene3D" id="3.30.230.10">
    <property type="match status" value="1"/>
</dbReference>
<dbReference type="Pfam" id="PF00825">
    <property type="entry name" value="Ribonuclease_P"/>
    <property type="match status" value="1"/>
</dbReference>
<dbReference type="PANTHER" id="PTHR33992">
    <property type="entry name" value="RIBONUCLEASE P PROTEIN COMPONENT"/>
    <property type="match status" value="1"/>
</dbReference>
<dbReference type="InterPro" id="IPR020539">
    <property type="entry name" value="RNase_P_CS"/>
</dbReference>
<dbReference type="SUPFAM" id="SSF54211">
    <property type="entry name" value="Ribosomal protein S5 domain 2-like"/>
    <property type="match status" value="1"/>
</dbReference>
<dbReference type="EMBL" id="CP044205">
    <property type="protein sequence ID" value="QFY44704.1"/>
    <property type="molecule type" value="Genomic_DNA"/>
</dbReference>
<dbReference type="GO" id="GO:0042781">
    <property type="term" value="F:3'-tRNA processing endoribonuclease activity"/>
    <property type="evidence" value="ECO:0007669"/>
    <property type="project" value="TreeGrafter"/>
</dbReference>
<evidence type="ECO:0000256" key="8">
    <source>
        <dbReference type="NCBIfam" id="TIGR00188"/>
    </source>
</evidence>
<dbReference type="Proteomes" id="UP000325755">
    <property type="component" value="Chromosome"/>
</dbReference>
<dbReference type="InParanoid" id="A0A5Q0BR81"/>
<protein>
    <recommendedName>
        <fullName evidence="7 8">Ribonuclease P protein component</fullName>
        <shortName evidence="7">RNase P protein</shortName>
        <shortName evidence="7">RNaseP protein</shortName>
        <ecNumber evidence="7 8">3.1.26.5</ecNumber>
    </recommendedName>
    <alternativeName>
        <fullName evidence="7">Protein C5</fullName>
    </alternativeName>
</protein>
<dbReference type="KEGG" id="mmob:F6R98_20445"/>
<dbReference type="GO" id="GO:0001682">
    <property type="term" value="P:tRNA 5'-leader removal"/>
    <property type="evidence" value="ECO:0007669"/>
    <property type="project" value="UniProtKB-UniRule"/>
</dbReference>
<dbReference type="EC" id="3.1.26.5" evidence="7 8"/>
<sequence length="129" mass="15008">MGGFSFPTRYRLTKAKDYKPVFDKSLRSSDAYLTVLAHKKKEGETRLGLAISKKNVRHAAERNRIKRQIRESFRLNRSTLRNLDIVVMARKAASRADRKTLRTSIEKHWDILKRRCDSHWCSSSKSTAT</sequence>
<comment type="similarity">
    <text evidence="7">Belongs to the RnpA family.</text>
</comment>
<reference evidence="9 10" key="1">
    <citation type="submission" date="2019-09" db="EMBL/GenBank/DDBJ databases">
        <title>Ecophysiology of the spiral-shaped methanotroph Methylospira mobilis as revealed by the complete genome sequence.</title>
        <authorList>
            <person name="Oshkin I.Y."/>
            <person name="Dedysh S.N."/>
            <person name="Miroshnikov K."/>
            <person name="Danilova O.V."/>
            <person name="Hakobyan A."/>
            <person name="Liesack W."/>
        </authorList>
    </citation>
    <scope>NUCLEOTIDE SEQUENCE [LARGE SCALE GENOMIC DNA]</scope>
    <source>
        <strain evidence="9 10">Shm1</strain>
    </source>
</reference>
<keyword evidence="5 7" id="KW-0378">Hydrolase</keyword>
<organism evidence="9 10">
    <name type="scientific">Candidatus Methylospira mobilis</name>
    <dbReference type="NCBI Taxonomy" id="1808979"/>
    <lineage>
        <taxon>Bacteria</taxon>
        <taxon>Pseudomonadati</taxon>
        <taxon>Pseudomonadota</taxon>
        <taxon>Gammaproteobacteria</taxon>
        <taxon>Methylococcales</taxon>
        <taxon>Methylococcaceae</taxon>
        <taxon>Candidatus Methylospira</taxon>
    </lineage>
</organism>
<evidence type="ECO:0000313" key="9">
    <source>
        <dbReference type="EMBL" id="QFY44704.1"/>
    </source>
</evidence>
<dbReference type="InterPro" id="IPR014721">
    <property type="entry name" value="Ribsml_uS5_D2-typ_fold_subgr"/>
</dbReference>
<comment type="function">
    <text evidence="1 7">RNaseP catalyzes the removal of the 5'-leader sequence from pre-tRNA to produce the mature 5'-terminus. It can also cleave other RNA substrates such as 4.5S RNA. The protein component plays an auxiliary but essential role in vivo by binding to the 5'-leader sequence and broadening the substrate specificity of the ribozyme.</text>
</comment>
<gene>
    <name evidence="7 9" type="primary">rnpA</name>
    <name evidence="9" type="ORF">F6R98_20445</name>
</gene>
<dbReference type="NCBIfam" id="TIGR00188">
    <property type="entry name" value="rnpA"/>
    <property type="match status" value="1"/>
</dbReference>
<dbReference type="FunCoup" id="A0A5Q0BR81">
    <property type="interactions" value="128"/>
</dbReference>
<evidence type="ECO:0000256" key="4">
    <source>
        <dbReference type="ARBA" id="ARBA00022759"/>
    </source>
</evidence>
<evidence type="ECO:0000256" key="7">
    <source>
        <dbReference type="HAMAP-Rule" id="MF_00227"/>
    </source>
</evidence>
<dbReference type="InterPro" id="IPR020568">
    <property type="entry name" value="Ribosomal_Su5_D2-typ_SF"/>
</dbReference>
<evidence type="ECO:0000256" key="5">
    <source>
        <dbReference type="ARBA" id="ARBA00022801"/>
    </source>
</evidence>
<dbReference type="GO" id="GO:0004526">
    <property type="term" value="F:ribonuclease P activity"/>
    <property type="evidence" value="ECO:0007669"/>
    <property type="project" value="UniProtKB-UniRule"/>
</dbReference>
<dbReference type="GO" id="GO:0000049">
    <property type="term" value="F:tRNA binding"/>
    <property type="evidence" value="ECO:0007669"/>
    <property type="project" value="UniProtKB-UniRule"/>
</dbReference>
<evidence type="ECO:0000256" key="6">
    <source>
        <dbReference type="ARBA" id="ARBA00022884"/>
    </source>
</evidence>
<comment type="subunit">
    <text evidence="7">Consists of a catalytic RNA component (M1 or rnpB) and a protein subunit.</text>
</comment>
<accession>A0A5Q0BR81</accession>
<keyword evidence="10" id="KW-1185">Reference proteome</keyword>
<dbReference type="InterPro" id="IPR000100">
    <property type="entry name" value="RNase_P"/>
</dbReference>
<keyword evidence="3 7" id="KW-0540">Nuclease</keyword>
<dbReference type="OrthoDB" id="9796422at2"/>
<evidence type="ECO:0000256" key="2">
    <source>
        <dbReference type="ARBA" id="ARBA00022694"/>
    </source>
</evidence>
<dbReference type="PROSITE" id="PS00648">
    <property type="entry name" value="RIBONUCLEASE_P"/>
    <property type="match status" value="1"/>
</dbReference>
<comment type="catalytic activity">
    <reaction evidence="7">
        <text>Endonucleolytic cleavage of RNA, removing 5'-extranucleotides from tRNA precursor.</text>
        <dbReference type="EC" id="3.1.26.5"/>
    </reaction>
</comment>
<evidence type="ECO:0000256" key="1">
    <source>
        <dbReference type="ARBA" id="ARBA00002663"/>
    </source>
</evidence>
<evidence type="ECO:0000313" key="10">
    <source>
        <dbReference type="Proteomes" id="UP000325755"/>
    </source>
</evidence>
<dbReference type="AlphaFoldDB" id="A0A5Q0BR81"/>
<keyword evidence="6 7" id="KW-0694">RNA-binding</keyword>
<dbReference type="HAMAP" id="MF_00227">
    <property type="entry name" value="RNase_P"/>
    <property type="match status" value="1"/>
</dbReference>
<keyword evidence="4 7" id="KW-0255">Endonuclease</keyword>
<evidence type="ECO:0000256" key="3">
    <source>
        <dbReference type="ARBA" id="ARBA00022722"/>
    </source>
</evidence>
<dbReference type="PANTHER" id="PTHR33992:SF1">
    <property type="entry name" value="RIBONUCLEASE P PROTEIN COMPONENT"/>
    <property type="match status" value="1"/>
</dbReference>
<name>A0A5Q0BR81_9GAMM</name>
<keyword evidence="2 7" id="KW-0819">tRNA processing</keyword>